<dbReference type="InterPro" id="IPR052957">
    <property type="entry name" value="Auxin_embryo_med"/>
</dbReference>
<gene>
    <name evidence="1" type="ORF">RHGRI_028540</name>
</gene>
<dbReference type="Proteomes" id="UP000823749">
    <property type="component" value="Chromosome 10"/>
</dbReference>
<dbReference type="PANTHER" id="PTHR32387">
    <property type="entry name" value="WU:FJ29H11"/>
    <property type="match status" value="1"/>
</dbReference>
<organism evidence="1 2">
    <name type="scientific">Rhododendron griersonianum</name>
    <dbReference type="NCBI Taxonomy" id="479676"/>
    <lineage>
        <taxon>Eukaryota</taxon>
        <taxon>Viridiplantae</taxon>
        <taxon>Streptophyta</taxon>
        <taxon>Embryophyta</taxon>
        <taxon>Tracheophyta</taxon>
        <taxon>Spermatophyta</taxon>
        <taxon>Magnoliopsida</taxon>
        <taxon>eudicotyledons</taxon>
        <taxon>Gunneridae</taxon>
        <taxon>Pentapetalae</taxon>
        <taxon>asterids</taxon>
        <taxon>Ericales</taxon>
        <taxon>Ericaceae</taxon>
        <taxon>Ericoideae</taxon>
        <taxon>Rhodoreae</taxon>
        <taxon>Rhododendron</taxon>
    </lineage>
</organism>
<evidence type="ECO:0000313" key="2">
    <source>
        <dbReference type="Proteomes" id="UP000823749"/>
    </source>
</evidence>
<proteinExistence type="predicted"/>
<sequence>MVTNFPFIVHADFILSSSRESILLDNNWNLGILDSVPSSFVNALMTFMKPTKLSPRLAWLNSCLYESPVKQFNRLRESIRIEVKSQRIVPCESFLTDEMVFCEPIDVARILPEFRNILSNIKGLGVSLSGISDRGKYVLRNSLDRRKYEETWNFLEVPSVEESYDWCGKCVETCNLVLPCSSSQIKQGSLKVHLVWGARRHSWLNKWNAEMGCPGDMFFLPDGTVSTIVGHKKEITVKKLACV</sequence>
<dbReference type="AlphaFoldDB" id="A0AAV6IGA6"/>
<evidence type="ECO:0000313" key="1">
    <source>
        <dbReference type="EMBL" id="KAG5527648.1"/>
    </source>
</evidence>
<protein>
    <submittedName>
        <fullName evidence="1">Uncharacterized protein</fullName>
    </submittedName>
</protein>
<comment type="caution">
    <text evidence="1">The sequence shown here is derived from an EMBL/GenBank/DDBJ whole genome shotgun (WGS) entry which is preliminary data.</text>
</comment>
<accession>A0AAV6IGA6</accession>
<dbReference type="PANTHER" id="PTHR32387:SF11">
    <property type="entry name" value="PROTEIN NO VEIN C-TERMINAL DOMAIN-CONTAINING PROTEIN"/>
    <property type="match status" value="1"/>
</dbReference>
<keyword evidence="2" id="KW-1185">Reference proteome</keyword>
<reference evidence="1" key="1">
    <citation type="submission" date="2020-08" db="EMBL/GenBank/DDBJ databases">
        <title>Plant Genome Project.</title>
        <authorList>
            <person name="Zhang R.-G."/>
        </authorList>
    </citation>
    <scope>NUCLEOTIDE SEQUENCE</scope>
    <source>
        <strain evidence="1">WSP0</strain>
        <tissue evidence="1">Leaf</tissue>
    </source>
</reference>
<dbReference type="EMBL" id="JACTNZ010000010">
    <property type="protein sequence ID" value="KAG5527648.1"/>
    <property type="molecule type" value="Genomic_DNA"/>
</dbReference>
<name>A0AAV6IGA6_9ERIC</name>